<dbReference type="HOGENOM" id="CLU_1179998_0_0_1"/>
<dbReference type="EMBL" id="KK088440">
    <property type="protein sequence ID" value="EYE91896.1"/>
    <property type="molecule type" value="Genomic_DNA"/>
</dbReference>
<dbReference type="Proteomes" id="UP000019804">
    <property type="component" value="Unassembled WGS sequence"/>
</dbReference>
<evidence type="ECO:0000313" key="2">
    <source>
        <dbReference type="EMBL" id="EYE91896.1"/>
    </source>
</evidence>
<keyword evidence="1" id="KW-0732">Signal</keyword>
<name>A0A017S4W4_ASPRC</name>
<accession>A0A017S4W4</accession>
<evidence type="ECO:0000313" key="3">
    <source>
        <dbReference type="Proteomes" id="UP000019804"/>
    </source>
</evidence>
<dbReference type="GeneID" id="63695520"/>
<dbReference type="RefSeq" id="XP_040635586.1">
    <property type="nucleotide sequence ID" value="XM_040780396.1"/>
</dbReference>
<protein>
    <submittedName>
        <fullName evidence="2">Uncharacterized protein</fullName>
    </submittedName>
</protein>
<keyword evidence="3" id="KW-1185">Reference proteome</keyword>
<dbReference type="AlphaFoldDB" id="A0A017S4W4"/>
<feature type="signal peptide" evidence="1">
    <location>
        <begin position="1"/>
        <end position="17"/>
    </location>
</feature>
<proteinExistence type="predicted"/>
<feature type="chain" id="PRO_5001495691" evidence="1">
    <location>
        <begin position="18"/>
        <end position="235"/>
    </location>
</feature>
<evidence type="ECO:0000256" key="1">
    <source>
        <dbReference type="SAM" id="SignalP"/>
    </source>
</evidence>
<gene>
    <name evidence="2" type="ORF">EURHEDRAFT_405568</name>
</gene>
<reference evidence="3" key="1">
    <citation type="journal article" date="2014" name="Nat. Commun.">
        <title>Genomic adaptations of the halophilic Dead Sea filamentous fungus Eurotium rubrum.</title>
        <authorList>
            <person name="Kis-Papo T."/>
            <person name="Weig A.R."/>
            <person name="Riley R."/>
            <person name="Persoh D."/>
            <person name="Salamov A."/>
            <person name="Sun H."/>
            <person name="Lipzen A."/>
            <person name="Wasser S.P."/>
            <person name="Rambold G."/>
            <person name="Grigoriev I.V."/>
            <person name="Nevo E."/>
        </authorList>
    </citation>
    <scope>NUCLEOTIDE SEQUENCE [LARGE SCALE GENOMIC DNA]</scope>
    <source>
        <strain evidence="3">CBS 135680</strain>
    </source>
</reference>
<organism evidence="2 3">
    <name type="scientific">Aspergillus ruber (strain CBS 135680)</name>
    <dbReference type="NCBI Taxonomy" id="1388766"/>
    <lineage>
        <taxon>Eukaryota</taxon>
        <taxon>Fungi</taxon>
        <taxon>Dikarya</taxon>
        <taxon>Ascomycota</taxon>
        <taxon>Pezizomycotina</taxon>
        <taxon>Eurotiomycetes</taxon>
        <taxon>Eurotiomycetidae</taxon>
        <taxon>Eurotiales</taxon>
        <taxon>Aspergillaceae</taxon>
        <taxon>Aspergillus</taxon>
        <taxon>Aspergillus subgen. Aspergillus</taxon>
    </lineage>
</organism>
<sequence length="235" mass="26408">MKLFPLSISVTMVTAIALPVVKILVDEAALPDSIPRVFHENERMNRTCTRHIDCGAGVCRDGHCYYDNRFGCFPDRICDIGTCYHGYCYVDEDHIPWDDGGMPNNFDNDNDNGDVAKKDFWSTGNDDKTFREMIDDIHQRAKARPSMAKREAQCEGIDIDCQPGQFCNRGICFFPNLPDMAERSEQGLCSIPGECAPYDYGPDDLEKSNINKDVNCHNDEQCSPGVCQDGICLLK</sequence>
<dbReference type="OrthoDB" id="10471403at2759"/>